<evidence type="ECO:0000313" key="1">
    <source>
        <dbReference type="EMBL" id="SFI10563.1"/>
    </source>
</evidence>
<evidence type="ECO:0000313" key="2">
    <source>
        <dbReference type="Proteomes" id="UP000199287"/>
    </source>
</evidence>
<keyword evidence="2" id="KW-1185">Reference proteome</keyword>
<dbReference type="STRING" id="69895.SAMN05192551_106166"/>
<organism evidence="1 2">
    <name type="scientific">Tindallia magadiensis</name>
    <dbReference type="NCBI Taxonomy" id="69895"/>
    <lineage>
        <taxon>Bacteria</taxon>
        <taxon>Bacillati</taxon>
        <taxon>Bacillota</taxon>
        <taxon>Clostridia</taxon>
        <taxon>Peptostreptococcales</taxon>
        <taxon>Tindalliaceae</taxon>
        <taxon>Tindallia</taxon>
    </lineage>
</organism>
<protein>
    <submittedName>
        <fullName evidence="1">Uncharacterized protein</fullName>
    </submittedName>
</protein>
<dbReference type="AlphaFoldDB" id="A0A1I3FH65"/>
<name>A0A1I3FH65_9FIRM</name>
<dbReference type="Proteomes" id="UP000199287">
    <property type="component" value="Unassembled WGS sequence"/>
</dbReference>
<dbReference type="EMBL" id="FOQA01000006">
    <property type="protein sequence ID" value="SFI10563.1"/>
    <property type="molecule type" value="Genomic_DNA"/>
</dbReference>
<sequence length="46" mass="5260">MTGNTFCEKKKVLFILIKINNQKILTKRVAGDTIKLVITNKLKEGR</sequence>
<reference evidence="2" key="1">
    <citation type="submission" date="2016-10" db="EMBL/GenBank/DDBJ databases">
        <authorList>
            <person name="Varghese N."/>
            <person name="Submissions S."/>
        </authorList>
    </citation>
    <scope>NUCLEOTIDE SEQUENCE [LARGE SCALE GENOMIC DNA]</scope>
    <source>
        <strain evidence="2">Z-7934</strain>
    </source>
</reference>
<gene>
    <name evidence="1" type="ORF">SAMN05192551_106166</name>
</gene>
<proteinExistence type="predicted"/>
<accession>A0A1I3FH65</accession>